<dbReference type="InterPro" id="IPR016030">
    <property type="entry name" value="CblAdoTrfase-like"/>
</dbReference>
<dbReference type="InterPro" id="IPR036451">
    <property type="entry name" value="CblAdoTrfase-like_sf"/>
</dbReference>
<proteinExistence type="inferred from homology"/>
<keyword evidence="1 4" id="KW-0808">Transferase</keyword>
<evidence type="ECO:0000256" key="4">
    <source>
        <dbReference type="RuleBase" id="RU366026"/>
    </source>
</evidence>
<protein>
    <recommendedName>
        <fullName evidence="4">Corrinoid adenosyltransferase</fullName>
        <ecNumber evidence="4">2.5.1.17</ecNumber>
    </recommendedName>
    <alternativeName>
        <fullName evidence="4">Cob(II)alamin adenosyltransferase</fullName>
    </alternativeName>
    <alternativeName>
        <fullName evidence="4">Cob(II)yrinic acid a,c-diamide adenosyltransferase</fullName>
    </alternativeName>
    <alternativeName>
        <fullName evidence="4">Cobinamide/cobalamin adenosyltransferase</fullName>
    </alternativeName>
</protein>
<dbReference type="PANTHER" id="PTHR12213:SF0">
    <property type="entry name" value="CORRINOID ADENOSYLTRANSFERASE MMAB"/>
    <property type="match status" value="1"/>
</dbReference>
<gene>
    <name evidence="6" type="ORF">AAIA72_04370</name>
</gene>
<dbReference type="PANTHER" id="PTHR12213">
    <property type="entry name" value="CORRINOID ADENOSYLTRANSFERASE"/>
    <property type="match status" value="1"/>
</dbReference>
<evidence type="ECO:0000256" key="2">
    <source>
        <dbReference type="ARBA" id="ARBA00022741"/>
    </source>
</evidence>
<dbReference type="Pfam" id="PF01923">
    <property type="entry name" value="Cob_adeno_trans"/>
    <property type="match status" value="1"/>
</dbReference>
<dbReference type="GO" id="GO:0005524">
    <property type="term" value="F:ATP binding"/>
    <property type="evidence" value="ECO:0007669"/>
    <property type="project" value="UniProtKB-UniRule"/>
</dbReference>
<name>A0AB39UZL1_9GAMM</name>
<comment type="catalytic activity">
    <reaction evidence="4">
        <text>2 cob(II)alamin + reduced [electron-transfer flavoprotein] + 2 ATP = 2 adenosylcob(III)alamin + 2 triphosphate + oxidized [electron-transfer flavoprotein] + 3 H(+)</text>
        <dbReference type="Rhea" id="RHEA:28671"/>
        <dbReference type="Rhea" id="RHEA-COMP:10685"/>
        <dbReference type="Rhea" id="RHEA-COMP:10686"/>
        <dbReference type="ChEBI" id="CHEBI:15378"/>
        <dbReference type="ChEBI" id="CHEBI:16304"/>
        <dbReference type="ChEBI" id="CHEBI:18036"/>
        <dbReference type="ChEBI" id="CHEBI:18408"/>
        <dbReference type="ChEBI" id="CHEBI:30616"/>
        <dbReference type="ChEBI" id="CHEBI:57692"/>
        <dbReference type="ChEBI" id="CHEBI:58307"/>
        <dbReference type="EC" id="2.5.1.17"/>
    </reaction>
</comment>
<comment type="pathway">
    <text evidence="4">Cofactor biosynthesis; adenosylcobalamin biosynthesis; adenosylcobalamin from cob(II)yrinate a,c-diamide: step 2/7.</text>
</comment>
<dbReference type="Gene3D" id="1.20.1200.10">
    <property type="entry name" value="Cobalamin adenosyltransferase-like"/>
    <property type="match status" value="1"/>
</dbReference>
<dbReference type="AlphaFoldDB" id="A0AB39UZL1"/>
<sequence>MDRLEADLDALNAALPPLKNFILPGGTPVAAQIHMARALCRRAERVVAALMASETVPTVLQAYLNRLSDYLFVAARHLNHREGDREVLWQPSVQPGSGT</sequence>
<evidence type="ECO:0000259" key="5">
    <source>
        <dbReference type="Pfam" id="PF01923"/>
    </source>
</evidence>
<organism evidence="6">
    <name type="scientific">Thermohahella caldifontis</name>
    <dbReference type="NCBI Taxonomy" id="3142973"/>
    <lineage>
        <taxon>Bacteria</taxon>
        <taxon>Pseudomonadati</taxon>
        <taxon>Pseudomonadota</taxon>
        <taxon>Gammaproteobacteria</taxon>
        <taxon>Oceanospirillales</taxon>
        <taxon>Hahellaceae</taxon>
        <taxon>Thermohahella</taxon>
    </lineage>
</organism>
<keyword evidence="2 4" id="KW-0547">Nucleotide-binding</keyword>
<evidence type="ECO:0000256" key="1">
    <source>
        <dbReference type="ARBA" id="ARBA00022679"/>
    </source>
</evidence>
<dbReference type="GO" id="GO:0008817">
    <property type="term" value="F:corrinoid adenosyltransferase activity"/>
    <property type="evidence" value="ECO:0007669"/>
    <property type="project" value="UniProtKB-UniRule"/>
</dbReference>
<dbReference type="EC" id="2.5.1.17" evidence="4"/>
<dbReference type="EMBL" id="CP154858">
    <property type="protein sequence ID" value="XDT73216.1"/>
    <property type="molecule type" value="Genomic_DNA"/>
</dbReference>
<dbReference type="SUPFAM" id="SSF89028">
    <property type="entry name" value="Cobalamin adenosyltransferase-like"/>
    <property type="match status" value="1"/>
</dbReference>
<keyword evidence="4" id="KW-0169">Cobalamin biosynthesis</keyword>
<dbReference type="InterPro" id="IPR029499">
    <property type="entry name" value="PduO-typ"/>
</dbReference>
<comment type="similarity">
    <text evidence="4">Belongs to the Cob(I)alamin adenosyltransferase family.</text>
</comment>
<reference evidence="6" key="1">
    <citation type="submission" date="2024-05" db="EMBL/GenBank/DDBJ databases">
        <title>Genome sequencing of novel strain.</title>
        <authorList>
            <person name="Ganbat D."/>
            <person name="Ganbat S."/>
            <person name="Lee S.-J."/>
        </authorList>
    </citation>
    <scope>NUCLEOTIDE SEQUENCE</scope>
    <source>
        <strain evidence="6">SMD15-11</strain>
    </source>
</reference>
<dbReference type="KEGG" id="tcd:AAIA72_04370"/>
<accession>A0AB39UZL1</accession>
<dbReference type="GO" id="GO:0009236">
    <property type="term" value="P:cobalamin biosynthetic process"/>
    <property type="evidence" value="ECO:0007669"/>
    <property type="project" value="UniProtKB-UniRule"/>
</dbReference>
<evidence type="ECO:0000313" key="6">
    <source>
        <dbReference type="EMBL" id="XDT73216.1"/>
    </source>
</evidence>
<keyword evidence="3 4" id="KW-0067">ATP-binding</keyword>
<comment type="catalytic activity">
    <reaction evidence="4">
        <text>2 cob(II)yrinate a,c diamide + reduced [electron-transfer flavoprotein] + 2 ATP = 2 adenosylcob(III)yrinate a,c-diamide + 2 triphosphate + oxidized [electron-transfer flavoprotein] + 3 H(+)</text>
        <dbReference type="Rhea" id="RHEA:11528"/>
        <dbReference type="Rhea" id="RHEA-COMP:10685"/>
        <dbReference type="Rhea" id="RHEA-COMP:10686"/>
        <dbReference type="ChEBI" id="CHEBI:15378"/>
        <dbReference type="ChEBI" id="CHEBI:18036"/>
        <dbReference type="ChEBI" id="CHEBI:30616"/>
        <dbReference type="ChEBI" id="CHEBI:57692"/>
        <dbReference type="ChEBI" id="CHEBI:58307"/>
        <dbReference type="ChEBI" id="CHEBI:58503"/>
        <dbReference type="ChEBI" id="CHEBI:58537"/>
        <dbReference type="EC" id="2.5.1.17"/>
    </reaction>
</comment>
<feature type="domain" description="Cobalamin adenosyltransferase-like" evidence="5">
    <location>
        <begin position="2"/>
        <end position="77"/>
    </location>
</feature>
<dbReference type="RefSeq" id="WP_369602210.1">
    <property type="nucleotide sequence ID" value="NZ_CP154858.1"/>
</dbReference>
<evidence type="ECO:0000256" key="3">
    <source>
        <dbReference type="ARBA" id="ARBA00022840"/>
    </source>
</evidence>